<dbReference type="Gene3D" id="3.10.105.10">
    <property type="entry name" value="Dipeptide-binding Protein, Domain 3"/>
    <property type="match status" value="1"/>
</dbReference>
<dbReference type="PROSITE" id="PS51257">
    <property type="entry name" value="PROKAR_LIPOPROTEIN"/>
    <property type="match status" value="1"/>
</dbReference>
<dbReference type="Proteomes" id="UP000185557">
    <property type="component" value="Unassembled WGS sequence"/>
</dbReference>
<dbReference type="PIRSF" id="PIRSF002741">
    <property type="entry name" value="MppA"/>
    <property type="match status" value="1"/>
</dbReference>
<evidence type="ECO:0000313" key="6">
    <source>
        <dbReference type="EMBL" id="OKH43344.1"/>
    </source>
</evidence>
<dbReference type="SUPFAM" id="SSF53850">
    <property type="entry name" value="Periplasmic binding protein-like II"/>
    <property type="match status" value="1"/>
</dbReference>
<evidence type="ECO:0000256" key="4">
    <source>
        <dbReference type="SAM" id="SignalP"/>
    </source>
</evidence>
<feature type="signal peptide" evidence="4">
    <location>
        <begin position="1"/>
        <end position="21"/>
    </location>
</feature>
<comment type="similarity">
    <text evidence="1">Belongs to the bacterial solute-binding protein 5 family.</text>
</comment>
<comment type="caution">
    <text evidence="6">The sequence shown here is derived from an EMBL/GenBank/DDBJ whole genome shotgun (WGS) entry which is preliminary data.</text>
</comment>
<proteinExistence type="inferred from homology"/>
<dbReference type="OrthoDB" id="9796817at2"/>
<organism evidence="6 7">
    <name type="scientific">Phormidium tenue NIES-30</name>
    <dbReference type="NCBI Taxonomy" id="549789"/>
    <lineage>
        <taxon>Bacteria</taxon>
        <taxon>Bacillati</taxon>
        <taxon>Cyanobacteriota</taxon>
        <taxon>Cyanophyceae</taxon>
        <taxon>Oscillatoriophycideae</taxon>
        <taxon>Oscillatoriales</taxon>
        <taxon>Oscillatoriaceae</taxon>
        <taxon>Phormidium</taxon>
    </lineage>
</organism>
<dbReference type="InterPro" id="IPR039424">
    <property type="entry name" value="SBP_5"/>
</dbReference>
<dbReference type="Pfam" id="PF00496">
    <property type="entry name" value="SBP_bac_5"/>
    <property type="match status" value="1"/>
</dbReference>
<dbReference type="EMBL" id="MRCG01000034">
    <property type="protein sequence ID" value="OKH43344.1"/>
    <property type="molecule type" value="Genomic_DNA"/>
</dbReference>
<evidence type="ECO:0000259" key="5">
    <source>
        <dbReference type="Pfam" id="PF00496"/>
    </source>
</evidence>
<dbReference type="PANTHER" id="PTHR30290">
    <property type="entry name" value="PERIPLASMIC BINDING COMPONENT OF ABC TRANSPORTER"/>
    <property type="match status" value="1"/>
</dbReference>
<evidence type="ECO:0000256" key="3">
    <source>
        <dbReference type="ARBA" id="ARBA00022729"/>
    </source>
</evidence>
<dbReference type="InterPro" id="IPR030678">
    <property type="entry name" value="Peptide/Ni-bd"/>
</dbReference>
<dbReference type="GO" id="GO:0043190">
    <property type="term" value="C:ATP-binding cassette (ABC) transporter complex"/>
    <property type="evidence" value="ECO:0007669"/>
    <property type="project" value="InterPro"/>
</dbReference>
<accession>A0A1U7IY41</accession>
<dbReference type="AlphaFoldDB" id="A0A1U7IY41"/>
<keyword evidence="2" id="KW-0813">Transport</keyword>
<evidence type="ECO:0000256" key="1">
    <source>
        <dbReference type="ARBA" id="ARBA00005695"/>
    </source>
</evidence>
<sequence length="575" mass="62550">MNVRAVAAASLCLLLFSGCRAPENAQTETGTDTATAAADDTLRLLYWQAPTILNPHFSSGFKDSEASRITLEPLASFDAEGNMVLFLAAEEPTLDNGGVAADGTSVTWKLKEGITWSDGTPFTAEDVAFTYEFIVNPEVATVNAGTYELVERVEAIDDTTVKITFKEPNPAWYLVFTGTEGMVLPKHVFEDYNGPNGREAPANTMPVGTGPYRVTSFTPGDVIVFEANPNYRDADQLAFSRVELKGGGDATSAARAVLQTGDVDYANNLQVEAAILEQLEAAGQGEVVANFGSLVERVIFNFTDPNQATADGETSSTEFPHPFLSDRLVRQAINLALDRDTIAAQIYGPTGQATTNFLVAPDPFASSNTSYDYDPEAAAALLDAAGWVDSNNNGTRDKDDQEMQLVFQTSVNPVRQKTQEIVKQSLEQIGIGVELKSIDASVYFSGDPASRETLERFSADLQMFATGNTNPDPGSYMQTYTCAEMAQKANNWSGSNYARYCNPEYDALWQQAAATLDPEERQDLFIQMNDLLIEDAAVMPIVHRADASGVSNRLTGINLTPWDLSTWNIAEWRRP</sequence>
<dbReference type="Gene3D" id="3.40.190.10">
    <property type="entry name" value="Periplasmic binding protein-like II"/>
    <property type="match status" value="1"/>
</dbReference>
<keyword evidence="3 4" id="KW-0732">Signal</keyword>
<protein>
    <submittedName>
        <fullName evidence="6">Peptide ABC transporter substrate-binding protein</fullName>
    </submittedName>
</protein>
<dbReference type="STRING" id="549789.NIES30_25075"/>
<name>A0A1U7IY41_9CYAN</name>
<dbReference type="GO" id="GO:0042597">
    <property type="term" value="C:periplasmic space"/>
    <property type="evidence" value="ECO:0007669"/>
    <property type="project" value="UniProtKB-ARBA"/>
</dbReference>
<evidence type="ECO:0000313" key="7">
    <source>
        <dbReference type="Proteomes" id="UP000185557"/>
    </source>
</evidence>
<dbReference type="GO" id="GO:0015833">
    <property type="term" value="P:peptide transport"/>
    <property type="evidence" value="ECO:0007669"/>
    <property type="project" value="TreeGrafter"/>
</dbReference>
<dbReference type="PANTHER" id="PTHR30290:SF65">
    <property type="entry name" value="MONOACYL PHOSPHATIDYLINOSITOL TETRAMANNOSIDE-BINDING PROTEIN LPQW-RELATED"/>
    <property type="match status" value="1"/>
</dbReference>
<feature type="domain" description="Solute-binding protein family 5" evidence="5">
    <location>
        <begin position="99"/>
        <end position="481"/>
    </location>
</feature>
<dbReference type="InterPro" id="IPR000914">
    <property type="entry name" value="SBP_5_dom"/>
</dbReference>
<dbReference type="GO" id="GO:1904680">
    <property type="term" value="F:peptide transmembrane transporter activity"/>
    <property type="evidence" value="ECO:0007669"/>
    <property type="project" value="TreeGrafter"/>
</dbReference>
<feature type="chain" id="PRO_5012391725" evidence="4">
    <location>
        <begin position="22"/>
        <end position="575"/>
    </location>
</feature>
<dbReference type="CDD" id="cd08513">
    <property type="entry name" value="PBP2_thermophilic_Hb8_like"/>
    <property type="match status" value="1"/>
</dbReference>
<evidence type="ECO:0000256" key="2">
    <source>
        <dbReference type="ARBA" id="ARBA00022448"/>
    </source>
</evidence>
<dbReference type="FunFam" id="3.10.105.10:FF:000006">
    <property type="entry name" value="Peptide ABC transporter substrate-binding protein"/>
    <property type="match status" value="1"/>
</dbReference>
<reference evidence="6 7" key="1">
    <citation type="submission" date="2016-11" db="EMBL/GenBank/DDBJ databases">
        <title>Draft Genome Sequences of Nine Cyanobacterial Strains from Diverse Habitats.</title>
        <authorList>
            <person name="Zhu T."/>
            <person name="Hou S."/>
            <person name="Lu X."/>
            <person name="Hess W.R."/>
        </authorList>
    </citation>
    <scope>NUCLEOTIDE SEQUENCE [LARGE SCALE GENOMIC DNA]</scope>
    <source>
        <strain evidence="6 7">NIES-30</strain>
    </source>
</reference>
<gene>
    <name evidence="6" type="ORF">NIES30_25075</name>
</gene>
<dbReference type="RefSeq" id="WP_073611189.1">
    <property type="nucleotide sequence ID" value="NZ_MRCG01000034.1"/>
</dbReference>
<keyword evidence="7" id="KW-1185">Reference proteome</keyword>